<proteinExistence type="predicted"/>
<dbReference type="EMBL" id="JAYMYQ010000006">
    <property type="protein sequence ID" value="KAK7323820.1"/>
    <property type="molecule type" value="Genomic_DNA"/>
</dbReference>
<protein>
    <submittedName>
        <fullName evidence="1">Uncharacterized protein</fullName>
    </submittedName>
</protein>
<sequence length="131" mass="14753">MQVMATRATLISTLMLLNKLKPTTRRLKATFICTLHVCYQAKGPLHSSANGVDVKHAPSWSFHKPCSMQKQVDLTLGDKLEAELEVKVHVAEEARDDRGLIYFEGRSCMERIAHIPPLRPEKSSQNTEHTS</sequence>
<comment type="caution">
    <text evidence="1">The sequence shown here is derived from an EMBL/GenBank/DDBJ whole genome shotgun (WGS) entry which is preliminary data.</text>
</comment>
<evidence type="ECO:0000313" key="1">
    <source>
        <dbReference type="EMBL" id="KAK7323820.1"/>
    </source>
</evidence>
<accession>A0AAN9KTT2</accession>
<dbReference type="AlphaFoldDB" id="A0AAN9KTT2"/>
<reference evidence="1 2" key="1">
    <citation type="submission" date="2024-01" db="EMBL/GenBank/DDBJ databases">
        <title>The genomes of 5 underutilized Papilionoideae crops provide insights into root nodulation and disease resistanc.</title>
        <authorList>
            <person name="Jiang F."/>
        </authorList>
    </citation>
    <scope>NUCLEOTIDE SEQUENCE [LARGE SCALE GENOMIC DNA]</scope>
    <source>
        <strain evidence="1">LVBAO_FW01</strain>
        <tissue evidence="1">Leaves</tissue>
    </source>
</reference>
<gene>
    <name evidence="1" type="ORF">VNO77_27315</name>
</gene>
<dbReference type="Proteomes" id="UP001367508">
    <property type="component" value="Unassembled WGS sequence"/>
</dbReference>
<organism evidence="1 2">
    <name type="scientific">Canavalia gladiata</name>
    <name type="common">Sword bean</name>
    <name type="synonym">Dolichos gladiatus</name>
    <dbReference type="NCBI Taxonomy" id="3824"/>
    <lineage>
        <taxon>Eukaryota</taxon>
        <taxon>Viridiplantae</taxon>
        <taxon>Streptophyta</taxon>
        <taxon>Embryophyta</taxon>
        <taxon>Tracheophyta</taxon>
        <taxon>Spermatophyta</taxon>
        <taxon>Magnoliopsida</taxon>
        <taxon>eudicotyledons</taxon>
        <taxon>Gunneridae</taxon>
        <taxon>Pentapetalae</taxon>
        <taxon>rosids</taxon>
        <taxon>fabids</taxon>
        <taxon>Fabales</taxon>
        <taxon>Fabaceae</taxon>
        <taxon>Papilionoideae</taxon>
        <taxon>50 kb inversion clade</taxon>
        <taxon>NPAAA clade</taxon>
        <taxon>indigoferoid/millettioid clade</taxon>
        <taxon>Phaseoleae</taxon>
        <taxon>Canavalia</taxon>
    </lineage>
</organism>
<evidence type="ECO:0000313" key="2">
    <source>
        <dbReference type="Proteomes" id="UP001367508"/>
    </source>
</evidence>
<keyword evidence="2" id="KW-1185">Reference proteome</keyword>
<name>A0AAN9KTT2_CANGL</name>